<dbReference type="SUPFAM" id="SSF55729">
    <property type="entry name" value="Acyl-CoA N-acyltransferases (Nat)"/>
    <property type="match status" value="1"/>
</dbReference>
<dbReference type="InterPro" id="IPR000182">
    <property type="entry name" value="GNAT_dom"/>
</dbReference>
<accession>A0ABW4BEV9</accession>
<dbReference type="EC" id="2.3.1.-" evidence="2"/>
<dbReference type="Gene3D" id="3.40.630.30">
    <property type="match status" value="2"/>
</dbReference>
<dbReference type="GO" id="GO:0016746">
    <property type="term" value="F:acyltransferase activity"/>
    <property type="evidence" value="ECO:0007669"/>
    <property type="project" value="UniProtKB-KW"/>
</dbReference>
<dbReference type="RefSeq" id="WP_204118554.1">
    <property type="nucleotide sequence ID" value="NZ_BOLV01000005.1"/>
</dbReference>
<dbReference type="InterPro" id="IPR025559">
    <property type="entry name" value="Eis_dom"/>
</dbReference>
<name>A0ABW4BEV9_9LACO</name>
<organism evidence="2 3">
    <name type="scientific">Lacticaseibacillus suilingensis</name>
    <dbReference type="NCBI Taxonomy" id="2799577"/>
    <lineage>
        <taxon>Bacteria</taxon>
        <taxon>Bacillati</taxon>
        <taxon>Bacillota</taxon>
        <taxon>Bacilli</taxon>
        <taxon>Lactobacillales</taxon>
        <taxon>Lactobacillaceae</taxon>
        <taxon>Lacticaseibacillus</taxon>
    </lineage>
</organism>
<dbReference type="Pfam" id="PF13530">
    <property type="entry name" value="SCP2_2"/>
    <property type="match status" value="1"/>
</dbReference>
<dbReference type="Pfam" id="PF13527">
    <property type="entry name" value="Acetyltransf_9"/>
    <property type="match status" value="1"/>
</dbReference>
<evidence type="ECO:0000259" key="1">
    <source>
        <dbReference type="PROSITE" id="PS51186"/>
    </source>
</evidence>
<dbReference type="PANTHER" id="PTHR37817:SF1">
    <property type="entry name" value="N-ACETYLTRANSFERASE EIS"/>
    <property type="match status" value="1"/>
</dbReference>
<dbReference type="Gene3D" id="3.30.1050.10">
    <property type="entry name" value="SCP2 sterol-binding domain"/>
    <property type="match status" value="1"/>
</dbReference>
<keyword evidence="2" id="KW-0808">Transferase</keyword>
<reference evidence="3" key="1">
    <citation type="journal article" date="2019" name="Int. J. Syst. Evol. Microbiol.">
        <title>The Global Catalogue of Microorganisms (GCM) 10K type strain sequencing project: providing services to taxonomists for standard genome sequencing and annotation.</title>
        <authorList>
            <consortium name="The Broad Institute Genomics Platform"/>
            <consortium name="The Broad Institute Genome Sequencing Center for Infectious Disease"/>
            <person name="Wu L."/>
            <person name="Ma J."/>
        </authorList>
    </citation>
    <scope>NUCLEOTIDE SEQUENCE [LARGE SCALE GENOMIC DNA]</scope>
    <source>
        <strain evidence="3">CCM 9110</strain>
    </source>
</reference>
<keyword evidence="2" id="KW-0012">Acyltransferase</keyword>
<gene>
    <name evidence="2" type="primary">eis</name>
    <name evidence="2" type="ORF">ACFQ41_05860</name>
</gene>
<comment type="caution">
    <text evidence="2">The sequence shown here is derived from an EMBL/GenBank/DDBJ whole genome shotgun (WGS) entry which is preliminary data.</text>
</comment>
<protein>
    <submittedName>
        <fullName evidence="2">Enhanced intracellular survival protein Eis</fullName>
        <ecNumber evidence="2">2.3.1.-</ecNumber>
    </submittedName>
</protein>
<sequence>MQVRGFQTQSDVDQSIELRKYVFHSQYTAQKAKDYRCLLNMGQGIGAFDDDELKGQLINLPLTVNFYGQSLRAVGINHVGVYPEARGRGIATQLVRQSLMEAHRLGQVVAILQPFAPSFYRQFGYELYTQRLHYEIPVERYPNFPIDRVYTVARKQPAELTGDQIDAIQALYTQEVHQTHGMPFRDAPWWQRQAAQYPDLNYALLYLHSSVVAYLSYRKVDTTIEVVDLIAAENHWRQQLLGFLAAHQSNVFKIVGMSTTAKALSFDFDDPRIEQYIYQDTMARIVDIPAFFQFWLSAFPIQQSIQFSVKDESAPWNSGTYTLNAQGVDYTAEITQELVSPQTLAAIFLSFLTTAQLDKLFDATQKRCVHDLIALTGGKQIAHFITEF</sequence>
<dbReference type="InterPro" id="IPR051554">
    <property type="entry name" value="Acetyltransferase_Eis"/>
</dbReference>
<proteinExistence type="predicted"/>
<dbReference type="InterPro" id="IPR041380">
    <property type="entry name" value="Acetyltransf_17"/>
</dbReference>
<feature type="domain" description="N-acetyltransferase" evidence="1">
    <location>
        <begin position="1"/>
        <end position="147"/>
    </location>
</feature>
<dbReference type="InterPro" id="IPR016181">
    <property type="entry name" value="Acyl_CoA_acyltransferase"/>
</dbReference>
<keyword evidence="3" id="KW-1185">Reference proteome</keyword>
<dbReference type="PANTHER" id="PTHR37817">
    <property type="entry name" value="N-ACETYLTRANSFERASE EIS"/>
    <property type="match status" value="1"/>
</dbReference>
<dbReference type="EMBL" id="JBHTOA010000025">
    <property type="protein sequence ID" value="MFD1398829.1"/>
    <property type="molecule type" value="Genomic_DNA"/>
</dbReference>
<dbReference type="Pfam" id="PF17668">
    <property type="entry name" value="Acetyltransf_17"/>
    <property type="match status" value="1"/>
</dbReference>
<dbReference type="PROSITE" id="PS51186">
    <property type="entry name" value="GNAT"/>
    <property type="match status" value="1"/>
</dbReference>
<dbReference type="Proteomes" id="UP001597199">
    <property type="component" value="Unassembled WGS sequence"/>
</dbReference>
<dbReference type="SUPFAM" id="SSF55718">
    <property type="entry name" value="SCP-like"/>
    <property type="match status" value="1"/>
</dbReference>
<evidence type="ECO:0000313" key="3">
    <source>
        <dbReference type="Proteomes" id="UP001597199"/>
    </source>
</evidence>
<dbReference type="InterPro" id="IPR036527">
    <property type="entry name" value="SCP2_sterol-bd_dom_sf"/>
</dbReference>
<dbReference type="CDD" id="cd04301">
    <property type="entry name" value="NAT_SF"/>
    <property type="match status" value="1"/>
</dbReference>
<evidence type="ECO:0000313" key="2">
    <source>
        <dbReference type="EMBL" id="MFD1398829.1"/>
    </source>
</evidence>